<reference evidence="9" key="1">
    <citation type="submission" date="2023-07" db="EMBL/GenBank/DDBJ databases">
        <title>Genome content predicts the carbon catabolic preferences of heterotrophic bacteria.</title>
        <authorList>
            <person name="Gralka M."/>
        </authorList>
    </citation>
    <scope>NUCLEOTIDE SEQUENCE</scope>
    <source>
        <strain evidence="9">I2M16</strain>
    </source>
</reference>
<comment type="similarity">
    <text evidence="6">Belongs to the DyP-type peroxidase family.</text>
</comment>
<evidence type="ECO:0000313" key="10">
    <source>
        <dbReference type="Proteomes" id="UP001169862"/>
    </source>
</evidence>
<evidence type="ECO:0000256" key="4">
    <source>
        <dbReference type="ARBA" id="ARBA00023002"/>
    </source>
</evidence>
<evidence type="ECO:0000259" key="8">
    <source>
        <dbReference type="Pfam" id="PF20628"/>
    </source>
</evidence>
<dbReference type="GO" id="GO:0046872">
    <property type="term" value="F:metal ion binding"/>
    <property type="evidence" value="ECO:0007669"/>
    <property type="project" value="UniProtKB-KW"/>
</dbReference>
<protein>
    <submittedName>
        <fullName evidence="9">Dyp-type peroxidase</fullName>
    </submittedName>
</protein>
<dbReference type="RefSeq" id="WP_303495788.1">
    <property type="nucleotide sequence ID" value="NZ_JAUOPG010000009.1"/>
</dbReference>
<sequence length="304" mass="33847">MANQFQTGIVAEASVDACFLTLSIKAGNEPAVKSILASLPQVITEFTARYSDVNPLAVVAIGSEVWDRLYDTKPALLQAFPTLETPGVMPNTPVDLLLHVRSDRRDITHLLEEALYKPLSEYVDVVEEIFCFRFLESRDMTGFVDGTENPQGEDRLSVALVGDEDAEFVGGSYLHLQRYVHNMKKWSTQSLKEKEDTYGRTQDDNIEYASADKPLTAHTKRASIKNAQGQSLELLRQSLPYGGVKESGLMFASYCRTPDNFNLILKSMVDGDGHGHTDRMLQFTRAVTGQAFFAPSLQWLKTNG</sequence>
<dbReference type="InterPro" id="IPR011008">
    <property type="entry name" value="Dimeric_a/b-barrel"/>
</dbReference>
<evidence type="ECO:0000256" key="5">
    <source>
        <dbReference type="ARBA" id="ARBA00023004"/>
    </source>
</evidence>
<accession>A0AAW7XMX2</accession>
<dbReference type="PROSITE" id="PS51404">
    <property type="entry name" value="DYP_PEROXIDASE"/>
    <property type="match status" value="1"/>
</dbReference>
<feature type="domain" description="Dyp-type peroxidase C-terminal" evidence="8">
    <location>
        <begin position="137"/>
        <end position="297"/>
    </location>
</feature>
<evidence type="ECO:0000256" key="6">
    <source>
        <dbReference type="ARBA" id="ARBA00025737"/>
    </source>
</evidence>
<dbReference type="NCBIfam" id="TIGR01413">
    <property type="entry name" value="Dyp_perox_fam"/>
    <property type="match status" value="1"/>
</dbReference>
<dbReference type="GO" id="GO:0020037">
    <property type="term" value="F:heme binding"/>
    <property type="evidence" value="ECO:0007669"/>
    <property type="project" value="InterPro"/>
</dbReference>
<dbReference type="InterPro" id="IPR048327">
    <property type="entry name" value="Dyp_perox_N"/>
</dbReference>
<evidence type="ECO:0000256" key="3">
    <source>
        <dbReference type="ARBA" id="ARBA00022723"/>
    </source>
</evidence>
<organism evidence="9 10">
    <name type="scientific">Neptunomonas phycophila</name>
    <dbReference type="NCBI Taxonomy" id="1572645"/>
    <lineage>
        <taxon>Bacteria</taxon>
        <taxon>Pseudomonadati</taxon>
        <taxon>Pseudomonadota</taxon>
        <taxon>Gammaproteobacteria</taxon>
        <taxon>Oceanospirillales</taxon>
        <taxon>Oceanospirillaceae</taxon>
        <taxon>Neptunomonas</taxon>
    </lineage>
</organism>
<dbReference type="InterPro" id="IPR006314">
    <property type="entry name" value="Dyp_peroxidase"/>
</dbReference>
<dbReference type="Proteomes" id="UP001169862">
    <property type="component" value="Unassembled WGS sequence"/>
</dbReference>
<dbReference type="GO" id="GO:0004601">
    <property type="term" value="F:peroxidase activity"/>
    <property type="evidence" value="ECO:0007669"/>
    <property type="project" value="UniProtKB-KW"/>
</dbReference>
<evidence type="ECO:0000256" key="2">
    <source>
        <dbReference type="ARBA" id="ARBA00022559"/>
    </source>
</evidence>
<dbReference type="PANTHER" id="PTHR30521">
    <property type="entry name" value="DEFERROCHELATASE/PEROXIDASE"/>
    <property type="match status" value="1"/>
</dbReference>
<dbReference type="EMBL" id="JAUOPG010000009">
    <property type="protein sequence ID" value="MDO6454654.1"/>
    <property type="molecule type" value="Genomic_DNA"/>
</dbReference>
<keyword evidence="3" id="KW-0479">Metal-binding</keyword>
<feature type="domain" description="Dyp-type peroxidase N-terminal" evidence="7">
    <location>
        <begin position="6"/>
        <end position="132"/>
    </location>
</feature>
<dbReference type="PANTHER" id="PTHR30521:SF0">
    <property type="entry name" value="DYP-TYPE PEROXIDASE FAMILY PROTEIN"/>
    <property type="match status" value="1"/>
</dbReference>
<dbReference type="Pfam" id="PF04261">
    <property type="entry name" value="Dyp_perox_N"/>
    <property type="match status" value="1"/>
</dbReference>
<keyword evidence="5" id="KW-0408">Iron</keyword>
<keyword evidence="2 9" id="KW-0575">Peroxidase</keyword>
<evidence type="ECO:0000256" key="1">
    <source>
        <dbReference type="ARBA" id="ARBA00001970"/>
    </source>
</evidence>
<comment type="cofactor">
    <cofactor evidence="1">
        <name>heme b</name>
        <dbReference type="ChEBI" id="CHEBI:60344"/>
    </cofactor>
</comment>
<keyword evidence="4" id="KW-0560">Oxidoreductase</keyword>
<dbReference type="SUPFAM" id="SSF54909">
    <property type="entry name" value="Dimeric alpha+beta barrel"/>
    <property type="match status" value="1"/>
</dbReference>
<comment type="caution">
    <text evidence="9">The sequence shown here is derived from an EMBL/GenBank/DDBJ whole genome shotgun (WGS) entry which is preliminary data.</text>
</comment>
<name>A0AAW7XMX2_9GAMM</name>
<proteinExistence type="inferred from homology"/>
<evidence type="ECO:0000313" key="9">
    <source>
        <dbReference type="EMBL" id="MDO6454654.1"/>
    </source>
</evidence>
<evidence type="ECO:0000259" key="7">
    <source>
        <dbReference type="Pfam" id="PF04261"/>
    </source>
</evidence>
<dbReference type="AlphaFoldDB" id="A0AAW7XMX2"/>
<gene>
    <name evidence="9" type="ORF">Q4490_13855</name>
</gene>
<dbReference type="Pfam" id="PF20628">
    <property type="entry name" value="Dyp_perox_C"/>
    <property type="match status" value="1"/>
</dbReference>
<dbReference type="InterPro" id="IPR048328">
    <property type="entry name" value="Dyp_perox_C"/>
</dbReference>
<dbReference type="GO" id="GO:0005829">
    <property type="term" value="C:cytosol"/>
    <property type="evidence" value="ECO:0007669"/>
    <property type="project" value="TreeGrafter"/>
</dbReference>